<dbReference type="AlphaFoldDB" id="A0A934VZT3"/>
<gene>
    <name evidence="2" type="ORF">JJJ17_09610</name>
</gene>
<organism evidence="2 3">
    <name type="scientific">Paracoccus caeni</name>
    <dbReference type="NCBI Taxonomy" id="657651"/>
    <lineage>
        <taxon>Bacteria</taxon>
        <taxon>Pseudomonadati</taxon>
        <taxon>Pseudomonadota</taxon>
        <taxon>Alphaproteobacteria</taxon>
        <taxon>Rhodobacterales</taxon>
        <taxon>Paracoccaceae</taxon>
        <taxon>Paracoccus</taxon>
    </lineage>
</organism>
<dbReference type="Pfam" id="PF10593">
    <property type="entry name" value="Z1"/>
    <property type="match status" value="1"/>
</dbReference>
<accession>A0A934VZT3</accession>
<evidence type="ECO:0000259" key="1">
    <source>
        <dbReference type="Pfam" id="PF10593"/>
    </source>
</evidence>
<name>A0A934VZT3_9RHOB</name>
<proteinExistence type="predicted"/>
<feature type="domain" description="Putative endonuclease Z1" evidence="1">
    <location>
        <begin position="70"/>
        <end position="125"/>
    </location>
</feature>
<dbReference type="InterPro" id="IPR018310">
    <property type="entry name" value="Put_endonuclease_Z1-dom"/>
</dbReference>
<protein>
    <recommendedName>
        <fullName evidence="1">Putative endonuclease Z1 domain-containing protein</fullName>
    </recommendedName>
</protein>
<dbReference type="EMBL" id="JAEPRQ010000003">
    <property type="protein sequence ID" value="MBK4216180.1"/>
    <property type="molecule type" value="Genomic_DNA"/>
</dbReference>
<sequence>MLQPPDLLRLLCPAWGFVHRDRTARYSCCYSIASSQLSSDSTLPVKVCSAAQHLCLPWPWPRVEAQYAGCQLDYSLHKVDGLHVIAIGGLALSRGLTLEGLTVSYLLRNVTASDTLMQMARWFGYALLL</sequence>
<evidence type="ECO:0000313" key="2">
    <source>
        <dbReference type="EMBL" id="MBK4216180.1"/>
    </source>
</evidence>
<dbReference type="Proteomes" id="UP000640485">
    <property type="component" value="Unassembled WGS sequence"/>
</dbReference>
<evidence type="ECO:0000313" key="3">
    <source>
        <dbReference type="Proteomes" id="UP000640485"/>
    </source>
</evidence>
<reference evidence="2" key="1">
    <citation type="submission" date="2021-01" db="EMBL/GenBank/DDBJ databases">
        <title>Paracoccus amoyensis sp. nov., isolated from the surface seawater along the coast of Xiamen Island, China.</title>
        <authorList>
            <person name="Lyu L."/>
        </authorList>
    </citation>
    <scope>NUCLEOTIDE SEQUENCE</scope>
    <source>
        <strain evidence="2">MJ17</strain>
    </source>
</reference>
<keyword evidence="3" id="KW-1185">Reference proteome</keyword>
<dbReference type="RefSeq" id="WP_200685859.1">
    <property type="nucleotide sequence ID" value="NZ_JAEPRQ010000003.1"/>
</dbReference>
<comment type="caution">
    <text evidence="2">The sequence shown here is derived from an EMBL/GenBank/DDBJ whole genome shotgun (WGS) entry which is preliminary data.</text>
</comment>